<evidence type="ECO:0000259" key="6">
    <source>
        <dbReference type="Pfam" id="PF25975"/>
    </source>
</evidence>
<name>A0ABT4Q535_9BACL</name>
<dbReference type="InterPro" id="IPR006143">
    <property type="entry name" value="RND_pump_MFP"/>
</dbReference>
<gene>
    <name evidence="7" type="ORF">O9H85_05985</name>
</gene>
<evidence type="ECO:0000259" key="4">
    <source>
        <dbReference type="Pfam" id="PF25954"/>
    </source>
</evidence>
<dbReference type="Proteomes" id="UP001527882">
    <property type="component" value="Unassembled WGS sequence"/>
</dbReference>
<comment type="similarity">
    <text evidence="1">Belongs to the membrane fusion protein (MFP) (TC 8.A.1) family.</text>
</comment>
<dbReference type="InterPro" id="IPR058649">
    <property type="entry name" value="CzcB_C"/>
</dbReference>
<keyword evidence="3" id="KW-0732">Signal</keyword>
<dbReference type="Gene3D" id="2.40.30.170">
    <property type="match status" value="1"/>
</dbReference>
<reference evidence="7 8" key="1">
    <citation type="submission" date="2022-12" db="EMBL/GenBank/DDBJ databases">
        <title>Draft genome sequence of Paenibacillus sp. dW9.</title>
        <authorList>
            <person name="Choi E.-W."/>
            <person name="Kim D.-U."/>
        </authorList>
    </citation>
    <scope>NUCLEOTIDE SEQUENCE [LARGE SCALE GENOMIC DNA]</scope>
    <source>
        <strain evidence="8">dW9</strain>
    </source>
</reference>
<keyword evidence="8" id="KW-1185">Reference proteome</keyword>
<dbReference type="NCBIfam" id="TIGR01730">
    <property type="entry name" value="RND_mfp"/>
    <property type="match status" value="1"/>
</dbReference>
<accession>A0ABT4Q535</accession>
<evidence type="ECO:0000313" key="7">
    <source>
        <dbReference type="EMBL" id="MCZ8511980.1"/>
    </source>
</evidence>
<dbReference type="EMBL" id="JAQAGZ010000003">
    <property type="protein sequence ID" value="MCZ8511980.1"/>
    <property type="molecule type" value="Genomic_DNA"/>
</dbReference>
<dbReference type="SUPFAM" id="SSF111369">
    <property type="entry name" value="HlyD-like secretion proteins"/>
    <property type="match status" value="1"/>
</dbReference>
<dbReference type="InterPro" id="IPR058647">
    <property type="entry name" value="BSH_CzcB-like"/>
</dbReference>
<organism evidence="7 8">
    <name type="scientific">Paenibacillus gyeongsangnamensis</name>
    <dbReference type="NCBI Taxonomy" id="3388067"/>
    <lineage>
        <taxon>Bacteria</taxon>
        <taxon>Bacillati</taxon>
        <taxon>Bacillota</taxon>
        <taxon>Bacilli</taxon>
        <taxon>Bacillales</taxon>
        <taxon>Paenibacillaceae</taxon>
        <taxon>Paenibacillus</taxon>
    </lineage>
</organism>
<dbReference type="Pfam" id="PF25975">
    <property type="entry name" value="CzcB_C"/>
    <property type="match status" value="1"/>
</dbReference>
<evidence type="ECO:0000256" key="2">
    <source>
        <dbReference type="SAM" id="Coils"/>
    </source>
</evidence>
<dbReference type="PANTHER" id="PTHR30469">
    <property type="entry name" value="MULTIDRUG RESISTANCE PROTEIN MDTA"/>
    <property type="match status" value="1"/>
</dbReference>
<dbReference type="PROSITE" id="PS51257">
    <property type="entry name" value="PROKAR_LIPOPROTEIN"/>
    <property type="match status" value="1"/>
</dbReference>
<protein>
    <submittedName>
        <fullName evidence="7">Efflux RND transporter periplasmic adaptor subunit</fullName>
    </submittedName>
</protein>
<feature type="domain" description="CzcB-like barrel-sandwich hybrid" evidence="5">
    <location>
        <begin position="70"/>
        <end position="238"/>
    </location>
</feature>
<evidence type="ECO:0000259" key="5">
    <source>
        <dbReference type="Pfam" id="PF25973"/>
    </source>
</evidence>
<evidence type="ECO:0000256" key="1">
    <source>
        <dbReference type="ARBA" id="ARBA00009477"/>
    </source>
</evidence>
<dbReference type="InterPro" id="IPR058792">
    <property type="entry name" value="Beta-barrel_RND_2"/>
</dbReference>
<feature type="domain" description="CusB-like beta-barrel" evidence="4">
    <location>
        <begin position="264"/>
        <end position="336"/>
    </location>
</feature>
<dbReference type="RefSeq" id="WP_269880371.1">
    <property type="nucleotide sequence ID" value="NZ_JAQAGZ010000003.1"/>
</dbReference>
<feature type="domain" description="CzcB-like C-terminal circularly permuted SH3-like" evidence="6">
    <location>
        <begin position="343"/>
        <end position="398"/>
    </location>
</feature>
<feature type="signal peptide" evidence="3">
    <location>
        <begin position="1"/>
        <end position="28"/>
    </location>
</feature>
<sequence>MMRFNTSLSGWKRAALTGLAVLLTAASAAGCSSTSASQGGAKPVQVASAVKVKFDDKLEQDADLIPSSQVNVIAKTGGDVAELLKKRGDTVAQGDVLLRLDSTDAQRNRDKNRLSKDNLQSQLDKTAQDIVTNKGVLKNTIEKLQLQIADLEKAYNNVRNDYDTGLAAKAQLDKAETQLKTARLDLDTAQKQLANLESTDPLASLRIQIESTDLSAQDIEKSLSDFEVKAPISGVLTDFNPDQGITIAPGYVAGVIQQLNPIKIHADVTETTAKLVRGKKDIPFAVQETGDKGTGTISYLADVMSSGSKTYVLELSAPNADLKLKPGMRVKLQLGGDGKQEGISVPISSIVKEGNDNYVFVLVGDAVEKRKVTLGRVSGTNREALSGVKEGEQVVVSGQQELKDKDKASVSK</sequence>
<feature type="coiled-coil region" evidence="2">
    <location>
        <begin position="134"/>
        <end position="199"/>
    </location>
</feature>
<dbReference type="Pfam" id="PF25973">
    <property type="entry name" value="BSH_CzcB"/>
    <property type="match status" value="1"/>
</dbReference>
<comment type="caution">
    <text evidence="7">The sequence shown here is derived from an EMBL/GenBank/DDBJ whole genome shotgun (WGS) entry which is preliminary data.</text>
</comment>
<proteinExistence type="inferred from homology"/>
<dbReference type="Gene3D" id="1.10.287.470">
    <property type="entry name" value="Helix hairpin bin"/>
    <property type="match status" value="1"/>
</dbReference>
<dbReference type="Pfam" id="PF25954">
    <property type="entry name" value="Beta-barrel_RND_2"/>
    <property type="match status" value="1"/>
</dbReference>
<keyword evidence="2" id="KW-0175">Coiled coil</keyword>
<evidence type="ECO:0000256" key="3">
    <source>
        <dbReference type="SAM" id="SignalP"/>
    </source>
</evidence>
<evidence type="ECO:0000313" key="8">
    <source>
        <dbReference type="Proteomes" id="UP001527882"/>
    </source>
</evidence>
<feature type="chain" id="PRO_5045840124" evidence="3">
    <location>
        <begin position="29"/>
        <end position="412"/>
    </location>
</feature>
<dbReference type="Gene3D" id="2.40.420.20">
    <property type="match status" value="1"/>
</dbReference>
<dbReference type="Gene3D" id="2.40.50.100">
    <property type="match status" value="1"/>
</dbReference>